<reference evidence="3" key="1">
    <citation type="submission" date="2023-10" db="EMBL/GenBank/DDBJ databases">
        <authorList>
            <person name="Noh H."/>
        </authorList>
    </citation>
    <scope>NUCLEOTIDE SEQUENCE</scope>
    <source>
        <strain evidence="3">DUCC4014</strain>
    </source>
</reference>
<organism evidence="3 4">
    <name type="scientific">Vanrija pseudolonga</name>
    <dbReference type="NCBI Taxonomy" id="143232"/>
    <lineage>
        <taxon>Eukaryota</taxon>
        <taxon>Fungi</taxon>
        <taxon>Dikarya</taxon>
        <taxon>Basidiomycota</taxon>
        <taxon>Agaricomycotina</taxon>
        <taxon>Tremellomycetes</taxon>
        <taxon>Trichosporonales</taxon>
        <taxon>Trichosporonaceae</taxon>
        <taxon>Vanrija</taxon>
    </lineage>
</organism>
<proteinExistence type="predicted"/>
<evidence type="ECO:0000313" key="3">
    <source>
        <dbReference type="EMBL" id="WOO83316.1"/>
    </source>
</evidence>
<dbReference type="InterPro" id="IPR002018">
    <property type="entry name" value="CarbesteraseB"/>
</dbReference>
<evidence type="ECO:0000256" key="1">
    <source>
        <dbReference type="SAM" id="SignalP"/>
    </source>
</evidence>
<protein>
    <submittedName>
        <fullName evidence="3">Para-nitrobenzyl esterase</fullName>
    </submittedName>
</protein>
<dbReference type="Gene3D" id="3.40.50.1820">
    <property type="entry name" value="alpha/beta hydrolase"/>
    <property type="match status" value="1"/>
</dbReference>
<dbReference type="SUPFAM" id="SSF53474">
    <property type="entry name" value="alpha/beta-Hydrolases"/>
    <property type="match status" value="1"/>
</dbReference>
<dbReference type="AlphaFoldDB" id="A0AAF0YEE2"/>
<feature type="signal peptide" evidence="1">
    <location>
        <begin position="1"/>
        <end position="16"/>
    </location>
</feature>
<dbReference type="RefSeq" id="XP_062629342.1">
    <property type="nucleotide sequence ID" value="XM_062773358.1"/>
</dbReference>
<evidence type="ECO:0000313" key="4">
    <source>
        <dbReference type="Proteomes" id="UP000827549"/>
    </source>
</evidence>
<sequence>MRALLLLAASLTGVLAQCRTTWNGTELQGTLEAGACRYSVRYGTAGRWAPPEAATSQDGLSAGSWPPICPQAADSDDVQILSEKRQEDCLMLVVWAPPNATSTSSLPVFFWAHGGAFVSGSASSAGMNGAAFAADGIVSVFVQYRLGALGFLPPPIAESSNDPNLAVMDVVLALRVVRDNIRAAGGDPGRVTVGGQSAGATLIRSLFGTPSAQGLFHGVVLQSDPLNYGLQSRQNQLDMQNYFYNSPNGSFPHCADMGCYAKVPLDTLIAWQAYVNNTAPFMIPGVAFGLVFRPQYGTQTIPHDPTNALWSGNASRLSLDPAIPVLATTVKNEAGYLVGVLIPVPIPASAQLANFTLRKVVGPERADVILTSGLYPLQEGLDGLRGTIDHVITDGAWHCVTRAMFRRWAGAGGRVYLGTFTRGLIYLYNAFNDYCRMPGVVCHGDDIYPVFSSQPNPTADNATYETTIRTYWSTFIKTGSPSADSHSWPQWTPNSTDGEVTNLGKATDMPLCPADFWGSKVKFDFQMYSSNDTGILPARG</sequence>
<gene>
    <name evidence="3" type="primary">pnbA_2</name>
    <name evidence="3" type="ORF">LOC62_05G006844</name>
</gene>
<dbReference type="PANTHER" id="PTHR45570:SF1">
    <property type="entry name" value="CARBOXYLIC ESTER HYDROLASE"/>
    <property type="match status" value="1"/>
</dbReference>
<name>A0AAF0YEE2_9TREE</name>
<keyword evidence="4" id="KW-1185">Reference proteome</keyword>
<dbReference type="GeneID" id="87810019"/>
<dbReference type="PANTHER" id="PTHR45570">
    <property type="entry name" value="CARBOXYLIC ESTER HYDROLASE"/>
    <property type="match status" value="1"/>
</dbReference>
<dbReference type="Pfam" id="PF00135">
    <property type="entry name" value="COesterase"/>
    <property type="match status" value="1"/>
</dbReference>
<accession>A0AAF0YEE2</accession>
<dbReference type="EMBL" id="CP086718">
    <property type="protein sequence ID" value="WOO83316.1"/>
    <property type="molecule type" value="Genomic_DNA"/>
</dbReference>
<keyword evidence="1" id="KW-0732">Signal</keyword>
<evidence type="ECO:0000259" key="2">
    <source>
        <dbReference type="Pfam" id="PF00135"/>
    </source>
</evidence>
<feature type="chain" id="PRO_5042118931" evidence="1">
    <location>
        <begin position="17"/>
        <end position="540"/>
    </location>
</feature>
<feature type="domain" description="Carboxylesterase type B" evidence="2">
    <location>
        <begin position="45"/>
        <end position="504"/>
    </location>
</feature>
<dbReference type="Proteomes" id="UP000827549">
    <property type="component" value="Chromosome 5"/>
</dbReference>
<dbReference type="InterPro" id="IPR029058">
    <property type="entry name" value="AB_hydrolase_fold"/>
</dbReference>